<reference evidence="1 2" key="1">
    <citation type="submission" date="2013-11" db="EMBL/GenBank/DDBJ databases">
        <title>Genome sequencing of Stegodyphus mimosarum.</title>
        <authorList>
            <person name="Bechsgaard J."/>
        </authorList>
    </citation>
    <scope>NUCLEOTIDE SEQUENCE [LARGE SCALE GENOMIC DNA]</scope>
</reference>
<dbReference type="EMBL" id="KK116857">
    <property type="protein sequence ID" value="KFM68957.1"/>
    <property type="molecule type" value="Genomic_DNA"/>
</dbReference>
<organism evidence="1 2">
    <name type="scientific">Stegodyphus mimosarum</name>
    <name type="common">African social velvet spider</name>
    <dbReference type="NCBI Taxonomy" id="407821"/>
    <lineage>
        <taxon>Eukaryota</taxon>
        <taxon>Metazoa</taxon>
        <taxon>Ecdysozoa</taxon>
        <taxon>Arthropoda</taxon>
        <taxon>Chelicerata</taxon>
        <taxon>Arachnida</taxon>
        <taxon>Araneae</taxon>
        <taxon>Araneomorphae</taxon>
        <taxon>Entelegynae</taxon>
        <taxon>Eresoidea</taxon>
        <taxon>Eresidae</taxon>
        <taxon>Stegodyphus</taxon>
    </lineage>
</organism>
<evidence type="ECO:0000313" key="2">
    <source>
        <dbReference type="Proteomes" id="UP000054359"/>
    </source>
</evidence>
<sequence length="48" mass="5400">MAASSLFFSTASTAGRCEEMNMEPCRSRHDRSRFCQERVLMAHASICS</sequence>
<accession>A0A087TV18</accession>
<dbReference type="AlphaFoldDB" id="A0A087TV18"/>
<keyword evidence="2" id="KW-1185">Reference proteome</keyword>
<gene>
    <name evidence="1" type="ORF">X975_04493</name>
</gene>
<proteinExistence type="predicted"/>
<evidence type="ECO:0000313" key="1">
    <source>
        <dbReference type="EMBL" id="KFM68957.1"/>
    </source>
</evidence>
<feature type="non-terminal residue" evidence="1">
    <location>
        <position position="48"/>
    </location>
</feature>
<dbReference type="Proteomes" id="UP000054359">
    <property type="component" value="Unassembled WGS sequence"/>
</dbReference>
<name>A0A087TV18_STEMI</name>
<protein>
    <submittedName>
        <fullName evidence="1">Uncharacterized protein</fullName>
    </submittedName>
</protein>